<feature type="transmembrane region" description="Helical" evidence="8">
    <location>
        <begin position="101"/>
        <end position="118"/>
    </location>
</feature>
<feature type="transmembrane region" description="Helical" evidence="8">
    <location>
        <begin position="271"/>
        <end position="292"/>
    </location>
</feature>
<feature type="transmembrane region" description="Helical" evidence="8">
    <location>
        <begin position="171"/>
        <end position="193"/>
    </location>
</feature>
<dbReference type="InterPro" id="IPR000620">
    <property type="entry name" value="EamA_dom"/>
</dbReference>
<dbReference type="Proteomes" id="UP000323956">
    <property type="component" value="Unassembled WGS sequence"/>
</dbReference>
<evidence type="ECO:0000256" key="1">
    <source>
        <dbReference type="ARBA" id="ARBA00004651"/>
    </source>
</evidence>
<keyword evidence="5 8" id="KW-0812">Transmembrane</keyword>
<evidence type="ECO:0000256" key="6">
    <source>
        <dbReference type="ARBA" id="ARBA00022989"/>
    </source>
</evidence>
<evidence type="ECO:0000256" key="2">
    <source>
        <dbReference type="ARBA" id="ARBA00007362"/>
    </source>
</evidence>
<dbReference type="SUPFAM" id="SSF103481">
    <property type="entry name" value="Multidrug resistance efflux transporter EmrE"/>
    <property type="match status" value="2"/>
</dbReference>
<feature type="transmembrane region" description="Helical" evidence="8">
    <location>
        <begin position="213"/>
        <end position="235"/>
    </location>
</feature>
<sequence length="303" mass="32004">MSEWSKGFWAMIAVCVTWGLSPIFYRALAGVPTAEVLAHRTLWSLLLFLVVLGIQGRLGDLRAALTGRHWRRIGLAALTVSTNWGLFIWAVQSGHVVQSSLGYYIFPLAAVLAGVLLFGESLTRMQGLAVALAALAVALLTWGLGVAPWISLGLAGSFVLYGIAKKALPLGPVLSVAAEVALLAPLALAWLVPQALGLMPAPLAQPLGFGADLPVSLLLVASGAVTAVPLILFSYAARRVGMATLGLMFYLNPTLQFLCAVLLFGEAFTGWHMAAFAMIWAALAIYSAAALWQSRRGLPLANG</sequence>
<name>A0A1N6QHW6_9RHOB</name>
<keyword evidence="6 8" id="KW-1133">Transmembrane helix</keyword>
<dbReference type="RefSeq" id="WP_149764811.1">
    <property type="nucleotide sequence ID" value="NZ_FTMK01000004.1"/>
</dbReference>
<dbReference type="Pfam" id="PF00892">
    <property type="entry name" value="EamA"/>
    <property type="match status" value="1"/>
</dbReference>
<keyword evidence="3" id="KW-0813">Transport</keyword>
<evidence type="ECO:0000256" key="7">
    <source>
        <dbReference type="ARBA" id="ARBA00023136"/>
    </source>
</evidence>
<dbReference type="OrthoDB" id="369870at2"/>
<dbReference type="AlphaFoldDB" id="A0A1N6QHW6"/>
<protein>
    <submittedName>
        <fullName evidence="10">Chloramphenicol-sensitive protein RarD</fullName>
    </submittedName>
</protein>
<feature type="transmembrane region" description="Helical" evidence="8">
    <location>
        <begin position="148"/>
        <end position="164"/>
    </location>
</feature>
<evidence type="ECO:0000259" key="9">
    <source>
        <dbReference type="Pfam" id="PF00892"/>
    </source>
</evidence>
<evidence type="ECO:0000256" key="4">
    <source>
        <dbReference type="ARBA" id="ARBA00022475"/>
    </source>
</evidence>
<comment type="similarity">
    <text evidence="2">Belongs to the EamA transporter family.</text>
</comment>
<gene>
    <name evidence="10" type="ORF">SAMN05421641_104102</name>
</gene>
<keyword evidence="4" id="KW-1003">Cell membrane</keyword>
<feature type="transmembrane region" description="Helical" evidence="8">
    <location>
        <begin position="7"/>
        <end position="25"/>
    </location>
</feature>
<feature type="transmembrane region" description="Helical" evidence="8">
    <location>
        <begin position="37"/>
        <end position="54"/>
    </location>
</feature>
<comment type="subcellular location">
    <subcellularLocation>
        <location evidence="1">Cell membrane</location>
        <topology evidence="1">Multi-pass membrane protein</topology>
    </subcellularLocation>
</comment>
<feature type="transmembrane region" description="Helical" evidence="8">
    <location>
        <begin position="247"/>
        <end position="265"/>
    </location>
</feature>
<dbReference type="GO" id="GO:0005886">
    <property type="term" value="C:plasma membrane"/>
    <property type="evidence" value="ECO:0007669"/>
    <property type="project" value="UniProtKB-SubCell"/>
</dbReference>
<evidence type="ECO:0000313" key="11">
    <source>
        <dbReference type="Proteomes" id="UP000323956"/>
    </source>
</evidence>
<feature type="domain" description="EamA" evidence="9">
    <location>
        <begin position="6"/>
        <end position="141"/>
    </location>
</feature>
<evidence type="ECO:0000313" key="10">
    <source>
        <dbReference type="EMBL" id="SIQ16165.1"/>
    </source>
</evidence>
<dbReference type="InterPro" id="IPR037185">
    <property type="entry name" value="EmrE-like"/>
</dbReference>
<evidence type="ECO:0000256" key="3">
    <source>
        <dbReference type="ARBA" id="ARBA00022448"/>
    </source>
</evidence>
<dbReference type="NCBIfam" id="TIGR00688">
    <property type="entry name" value="rarD"/>
    <property type="match status" value="1"/>
</dbReference>
<dbReference type="InterPro" id="IPR004626">
    <property type="entry name" value="RarD"/>
</dbReference>
<accession>A0A1N6QHW6</accession>
<dbReference type="EMBL" id="FTMK01000004">
    <property type="protein sequence ID" value="SIQ16165.1"/>
    <property type="molecule type" value="Genomic_DNA"/>
</dbReference>
<feature type="transmembrane region" description="Helical" evidence="8">
    <location>
        <begin position="125"/>
        <end position="142"/>
    </location>
</feature>
<feature type="transmembrane region" description="Helical" evidence="8">
    <location>
        <begin position="75"/>
        <end position="95"/>
    </location>
</feature>
<proteinExistence type="inferred from homology"/>
<evidence type="ECO:0000256" key="5">
    <source>
        <dbReference type="ARBA" id="ARBA00022692"/>
    </source>
</evidence>
<evidence type="ECO:0000256" key="8">
    <source>
        <dbReference type="SAM" id="Phobius"/>
    </source>
</evidence>
<reference evidence="10 11" key="1">
    <citation type="submission" date="2017-01" db="EMBL/GenBank/DDBJ databases">
        <authorList>
            <person name="Varghese N."/>
            <person name="Submissions S."/>
        </authorList>
    </citation>
    <scope>NUCLEOTIDE SEQUENCE [LARGE SCALE GENOMIC DNA]</scope>
    <source>
        <strain evidence="10 11">ATCC 700171</strain>
    </source>
</reference>
<organism evidence="10 11">
    <name type="scientific">Paracoccus thiocyanatus</name>
    <dbReference type="NCBI Taxonomy" id="34006"/>
    <lineage>
        <taxon>Bacteria</taxon>
        <taxon>Pseudomonadati</taxon>
        <taxon>Pseudomonadota</taxon>
        <taxon>Alphaproteobacteria</taxon>
        <taxon>Rhodobacterales</taxon>
        <taxon>Paracoccaceae</taxon>
        <taxon>Paracoccus</taxon>
    </lineage>
</organism>
<keyword evidence="7 8" id="KW-0472">Membrane</keyword>